<proteinExistence type="predicted"/>
<keyword evidence="4" id="KW-1185">Reference proteome</keyword>
<evidence type="ECO:0000259" key="2">
    <source>
        <dbReference type="Pfam" id="PF26490"/>
    </source>
</evidence>
<gene>
    <name evidence="3" type="ORF">ACFO5R_06050</name>
</gene>
<comment type="caution">
    <text evidence="3">The sequence shown here is derived from an EMBL/GenBank/DDBJ whole genome shotgun (WGS) entry which is preliminary data.</text>
</comment>
<dbReference type="InterPro" id="IPR006311">
    <property type="entry name" value="TAT_signal"/>
</dbReference>
<protein>
    <recommendedName>
        <fullName evidence="2">DUF8159 domain-containing protein</fullName>
    </recommendedName>
</protein>
<dbReference type="InterPro" id="IPR058473">
    <property type="entry name" value="DUF8159"/>
</dbReference>
<feature type="domain" description="DUF8159" evidence="2">
    <location>
        <begin position="57"/>
        <end position="157"/>
    </location>
</feature>
<dbReference type="Proteomes" id="UP001595898">
    <property type="component" value="Unassembled WGS sequence"/>
</dbReference>
<dbReference type="Pfam" id="PF26490">
    <property type="entry name" value="DUF8159"/>
    <property type="match status" value="1"/>
</dbReference>
<evidence type="ECO:0000256" key="1">
    <source>
        <dbReference type="SAM" id="MobiDB-lite"/>
    </source>
</evidence>
<feature type="region of interest" description="Disordered" evidence="1">
    <location>
        <begin position="153"/>
        <end position="188"/>
    </location>
</feature>
<dbReference type="RefSeq" id="WP_250139648.1">
    <property type="nucleotide sequence ID" value="NZ_JALIQP010000002.1"/>
</dbReference>
<name>A0ABD5PLK4_9EURY</name>
<evidence type="ECO:0000313" key="4">
    <source>
        <dbReference type="Proteomes" id="UP001595898"/>
    </source>
</evidence>
<reference evidence="3 4" key="1">
    <citation type="journal article" date="2019" name="Int. J. Syst. Evol. Microbiol.">
        <title>The Global Catalogue of Microorganisms (GCM) 10K type strain sequencing project: providing services to taxonomists for standard genome sequencing and annotation.</title>
        <authorList>
            <consortium name="The Broad Institute Genomics Platform"/>
            <consortium name="The Broad Institute Genome Sequencing Center for Infectious Disease"/>
            <person name="Wu L."/>
            <person name="Ma J."/>
        </authorList>
    </citation>
    <scope>NUCLEOTIDE SEQUENCE [LARGE SCALE GENOMIC DNA]</scope>
    <source>
        <strain evidence="3 4">WLHS5</strain>
    </source>
</reference>
<feature type="region of interest" description="Disordered" evidence="1">
    <location>
        <begin position="205"/>
        <end position="228"/>
    </location>
</feature>
<dbReference type="PROSITE" id="PS51257">
    <property type="entry name" value="PROKAR_LIPOPROTEIN"/>
    <property type="match status" value="1"/>
</dbReference>
<organism evidence="3 4">
    <name type="scientific">Halosolutus amylolyticus</name>
    <dbReference type="NCBI Taxonomy" id="2932267"/>
    <lineage>
        <taxon>Archaea</taxon>
        <taxon>Methanobacteriati</taxon>
        <taxon>Methanobacteriota</taxon>
        <taxon>Stenosarchaea group</taxon>
        <taxon>Halobacteria</taxon>
        <taxon>Halobacteriales</taxon>
        <taxon>Natrialbaceae</taxon>
        <taxon>Halosolutus</taxon>
    </lineage>
</organism>
<dbReference type="AlphaFoldDB" id="A0ABD5PLK4"/>
<sequence length="228" mass="24640">MTDDSPRIPAGSPTRRRFLGGVAAVGTIATAGCLGSVLGSSPSRYEIDPEEPSEPREGTPGEFYHFLEENGIDVDTLVRDEQGDGDELVLLYRSDAETVEESDEEIMIVYQVYKQALIERGSEISFLTCEITNPFDGQAYGWGIDTEWIRRYDTDGSNPNETDDAAREDDGADEDETAGNDTAGNGIDMDQVTLWNNIMNSKVYGDDLEGGNASGGDDLAGADDESGD</sequence>
<dbReference type="EMBL" id="JBHSFA010000002">
    <property type="protein sequence ID" value="MFC4541485.1"/>
    <property type="molecule type" value="Genomic_DNA"/>
</dbReference>
<dbReference type="PROSITE" id="PS51318">
    <property type="entry name" value="TAT"/>
    <property type="match status" value="1"/>
</dbReference>
<evidence type="ECO:0000313" key="3">
    <source>
        <dbReference type="EMBL" id="MFC4541485.1"/>
    </source>
</evidence>
<accession>A0ABD5PLK4</accession>